<dbReference type="AlphaFoldDB" id="K6YUT4"/>
<comment type="caution">
    <text evidence="1">The sequence shown here is derived from an EMBL/GenBank/DDBJ whole genome shotgun (WGS) entry which is preliminary data.</text>
</comment>
<proteinExistence type="predicted"/>
<accession>K6YUT4</accession>
<keyword evidence="2" id="KW-1185">Reference proteome</keyword>
<reference evidence="2" key="1">
    <citation type="journal article" date="2014" name="Environ. Microbiol.">
        <title>Comparative genomics of the marine bacterial genus Glaciecola reveals the high degree of genomic diversity and genomic characteristic for cold adaptation.</title>
        <authorList>
            <person name="Qin Q.L."/>
            <person name="Xie B.B."/>
            <person name="Yu Y."/>
            <person name="Shu Y.L."/>
            <person name="Rong J.C."/>
            <person name="Zhang Y.J."/>
            <person name="Zhao D.L."/>
            <person name="Chen X.L."/>
            <person name="Zhang X.Y."/>
            <person name="Chen B."/>
            <person name="Zhou B.C."/>
            <person name="Zhang Y.Z."/>
        </authorList>
    </citation>
    <scope>NUCLEOTIDE SEQUENCE [LARGE SCALE GENOMIC DNA]</scope>
    <source>
        <strain evidence="2">ACAM 615</strain>
    </source>
</reference>
<evidence type="ECO:0000313" key="2">
    <source>
        <dbReference type="Proteomes" id="UP000006251"/>
    </source>
</evidence>
<gene>
    <name evidence="1" type="ORF">GPAL_0866</name>
</gene>
<dbReference type="Proteomes" id="UP000006251">
    <property type="component" value="Unassembled WGS sequence"/>
</dbReference>
<evidence type="ECO:0000313" key="1">
    <source>
        <dbReference type="EMBL" id="GAC27746.1"/>
    </source>
</evidence>
<sequence length="42" mass="4615">MQCLYPFVSTAVACRQHEALTQGLTSKLNGDKDYLTIALEAN</sequence>
<dbReference type="EMBL" id="BAEQ01000016">
    <property type="protein sequence ID" value="GAC27746.1"/>
    <property type="molecule type" value="Genomic_DNA"/>
</dbReference>
<name>K6YUT4_9ALTE</name>
<organism evidence="1 2">
    <name type="scientific">Brumicola pallidula DSM 14239 = ACAM 615</name>
    <dbReference type="NCBI Taxonomy" id="1121922"/>
    <lineage>
        <taxon>Bacteria</taxon>
        <taxon>Pseudomonadati</taxon>
        <taxon>Pseudomonadota</taxon>
        <taxon>Gammaproteobacteria</taxon>
        <taxon>Alteromonadales</taxon>
        <taxon>Alteromonadaceae</taxon>
        <taxon>Brumicola</taxon>
    </lineage>
</organism>
<protein>
    <submittedName>
        <fullName evidence="1">Uncharacterized protein</fullName>
    </submittedName>
</protein>